<evidence type="ECO:0000313" key="6">
    <source>
        <dbReference type="EMBL" id="CAH0373448.1"/>
    </source>
</evidence>
<dbReference type="AlphaFoldDB" id="A0A7S3ZTG0"/>
<evidence type="ECO:0000313" key="7">
    <source>
        <dbReference type="Proteomes" id="UP000789595"/>
    </source>
</evidence>
<keyword evidence="2 3" id="KW-0378">Hydrolase</keyword>
<dbReference type="SUPFAM" id="SSF56784">
    <property type="entry name" value="HAD-like"/>
    <property type="match status" value="1"/>
</dbReference>
<dbReference type="PANTHER" id="PTHR43768:SF3">
    <property type="entry name" value="TREHALOSE 6-PHOSPHATE PHOSPHATASE"/>
    <property type="match status" value="1"/>
</dbReference>
<dbReference type="InterPro" id="IPR003337">
    <property type="entry name" value="Trehalose_PPase"/>
</dbReference>
<evidence type="ECO:0000256" key="2">
    <source>
        <dbReference type="ARBA" id="ARBA00022801"/>
    </source>
</evidence>
<comment type="cofactor">
    <cofactor evidence="3">
        <name>a divalent metal cation</name>
        <dbReference type="ChEBI" id="CHEBI:60240"/>
    </cofactor>
</comment>
<comment type="pathway">
    <text evidence="3">Glycan biosynthesis; trehalose biosynthesis.</text>
</comment>
<keyword evidence="7" id="KW-1185">Reference proteome</keyword>
<dbReference type="NCBIfam" id="TIGR00685">
    <property type="entry name" value="T6PP"/>
    <property type="match status" value="1"/>
</dbReference>
<feature type="compositionally biased region" description="Pro residues" evidence="4">
    <location>
        <begin position="122"/>
        <end position="137"/>
    </location>
</feature>
<evidence type="ECO:0000256" key="1">
    <source>
        <dbReference type="ARBA" id="ARBA00000500"/>
    </source>
</evidence>
<feature type="region of interest" description="Disordered" evidence="4">
    <location>
        <begin position="30"/>
        <end position="141"/>
    </location>
</feature>
<dbReference type="InterPro" id="IPR036412">
    <property type="entry name" value="HAD-like_sf"/>
</dbReference>
<dbReference type="Pfam" id="PF02358">
    <property type="entry name" value="Trehalose_PPase"/>
    <property type="match status" value="1"/>
</dbReference>
<feature type="region of interest" description="Disordered" evidence="4">
    <location>
        <begin position="287"/>
        <end position="331"/>
    </location>
</feature>
<dbReference type="InterPro" id="IPR023214">
    <property type="entry name" value="HAD_sf"/>
</dbReference>
<dbReference type="EMBL" id="HBIW01010186">
    <property type="protein sequence ID" value="CAE0693244.1"/>
    <property type="molecule type" value="Transcribed_RNA"/>
</dbReference>
<dbReference type="GO" id="GO:0004805">
    <property type="term" value="F:trehalose-phosphatase activity"/>
    <property type="evidence" value="ECO:0007669"/>
    <property type="project" value="UniProtKB-EC"/>
</dbReference>
<feature type="compositionally biased region" description="Basic and acidic residues" evidence="4">
    <location>
        <begin position="92"/>
        <end position="102"/>
    </location>
</feature>
<comment type="similarity">
    <text evidence="3">Belongs to the trehalose phosphatase family.</text>
</comment>
<reference evidence="6" key="2">
    <citation type="submission" date="2021-11" db="EMBL/GenBank/DDBJ databases">
        <authorList>
            <consortium name="Genoscope - CEA"/>
            <person name="William W."/>
        </authorList>
    </citation>
    <scope>NUCLEOTIDE SEQUENCE</scope>
</reference>
<accession>A0A7S3ZTG0</accession>
<dbReference type="EC" id="3.1.3.12" evidence="3"/>
<evidence type="ECO:0000256" key="3">
    <source>
        <dbReference type="RuleBase" id="RU361117"/>
    </source>
</evidence>
<evidence type="ECO:0000313" key="5">
    <source>
        <dbReference type="EMBL" id="CAE0693244.1"/>
    </source>
</evidence>
<dbReference type="Gene3D" id="3.40.50.1000">
    <property type="entry name" value="HAD superfamily/HAD-like"/>
    <property type="match status" value="2"/>
</dbReference>
<proteinExistence type="inferred from homology"/>
<reference evidence="5" key="1">
    <citation type="submission" date="2021-01" db="EMBL/GenBank/DDBJ databases">
        <authorList>
            <person name="Corre E."/>
            <person name="Pelletier E."/>
            <person name="Niang G."/>
            <person name="Scheremetjew M."/>
            <person name="Finn R."/>
            <person name="Kale V."/>
            <person name="Holt S."/>
            <person name="Cochrane G."/>
            <person name="Meng A."/>
            <person name="Brown T."/>
            <person name="Cohen L."/>
        </authorList>
    </citation>
    <scope>NUCLEOTIDE SEQUENCE</scope>
    <source>
        <strain evidence="5">CCMP1756</strain>
    </source>
</reference>
<dbReference type="Proteomes" id="UP000789595">
    <property type="component" value="Unassembled WGS sequence"/>
</dbReference>
<protein>
    <recommendedName>
        <fullName evidence="3">Trehalose 6-phosphate phosphatase</fullName>
        <ecNumber evidence="3">3.1.3.12</ecNumber>
    </recommendedName>
</protein>
<dbReference type="UniPathway" id="UPA00299"/>
<dbReference type="EMBL" id="CAKKNE010000004">
    <property type="protein sequence ID" value="CAH0373448.1"/>
    <property type="molecule type" value="Genomic_DNA"/>
</dbReference>
<feature type="compositionally biased region" description="Polar residues" evidence="4">
    <location>
        <begin position="104"/>
        <end position="113"/>
    </location>
</feature>
<comment type="catalytic activity">
    <reaction evidence="1 3">
        <text>alpha,alpha-trehalose 6-phosphate + H2O = alpha,alpha-trehalose + phosphate</text>
        <dbReference type="Rhea" id="RHEA:23420"/>
        <dbReference type="ChEBI" id="CHEBI:15377"/>
        <dbReference type="ChEBI" id="CHEBI:16551"/>
        <dbReference type="ChEBI" id="CHEBI:43474"/>
        <dbReference type="ChEBI" id="CHEBI:58429"/>
        <dbReference type="EC" id="3.1.3.12"/>
    </reaction>
</comment>
<dbReference type="PANTHER" id="PTHR43768">
    <property type="entry name" value="TREHALOSE 6-PHOSPHATE PHOSPHATASE"/>
    <property type="match status" value="1"/>
</dbReference>
<dbReference type="GO" id="GO:0005992">
    <property type="term" value="P:trehalose biosynthetic process"/>
    <property type="evidence" value="ECO:0007669"/>
    <property type="project" value="UniProtKB-UniPathway"/>
</dbReference>
<gene>
    <name evidence="5" type="ORF">PCAL00307_LOCUS8680</name>
    <name evidence="6" type="ORF">PECAL_4P06460</name>
</gene>
<dbReference type="InterPro" id="IPR044651">
    <property type="entry name" value="OTSB-like"/>
</dbReference>
<organism evidence="5">
    <name type="scientific">Pelagomonas calceolata</name>
    <dbReference type="NCBI Taxonomy" id="35677"/>
    <lineage>
        <taxon>Eukaryota</taxon>
        <taxon>Sar</taxon>
        <taxon>Stramenopiles</taxon>
        <taxon>Ochrophyta</taxon>
        <taxon>Pelagophyceae</taxon>
        <taxon>Pelagomonadales</taxon>
        <taxon>Pelagomonadaceae</taxon>
        <taxon>Pelagomonas</taxon>
    </lineage>
</organism>
<comment type="function">
    <text evidence="3">Removes the phosphate from trehalose 6-phosphate to produce free trehalose.</text>
</comment>
<evidence type="ECO:0000256" key="4">
    <source>
        <dbReference type="SAM" id="MobiDB-lite"/>
    </source>
</evidence>
<sequence length="535" mass="59658">MASTPRNGIADLSLEDDDSIKKMSEVAKFARQNNIPGYRPNGHHPVPKPQKQRSENSIRETPMSALRRRLSGWFGLSTSKPPRRANSLPGKISRDDSEHALSELKQSLSQSPRWQRRRKSVPKPPPKPRMPPPPPRTAPCSDWRELQSARGIAQALRAGRRQLVVFLDYDGTLTPIVSDPDAATLSDHMRDAVGKLSDRATVAIVSGRAREKLRNFVQLPELYYAGSHGFDIDGPGGLHAASSFLCRRAPSTKRPILFRRWRRGRRGDGVAASRRWRAFTSSARHRYAGAAESRRRRASTATPPPRPRESPHRYAVAARARRDRPPAGLRHSVSSEMVPVLRAARDLLIERLQVIEGSSVEDNRFSVSVHWRNVAPTDRPAVEAIVDSTLREAPFAGVLRKNSGKCVYELRPDVKWDKGEAVLYLLELLRRRETDFDEYGDDDGVPEERIAGFTEDEWYGGVLPVYVGDDVTDEDAFKAIAPFGAVSVLVCPSGDKVERPRATHATHTLKDVDDVRAFVDELASACAARPSVRGR</sequence>
<dbReference type="OrthoDB" id="411251at2759"/>
<name>A0A7S3ZTG0_9STRA</name>